<reference evidence="1" key="1">
    <citation type="journal article" date="2023" name="Science">
        <title>Genome structures resolve the early diversification of teleost fishes.</title>
        <authorList>
            <person name="Parey E."/>
            <person name="Louis A."/>
            <person name="Montfort J."/>
            <person name="Bouchez O."/>
            <person name="Roques C."/>
            <person name="Iampietro C."/>
            <person name="Lluch J."/>
            <person name="Castinel A."/>
            <person name="Donnadieu C."/>
            <person name="Desvignes T."/>
            <person name="Floi Bucao C."/>
            <person name="Jouanno E."/>
            <person name="Wen M."/>
            <person name="Mejri S."/>
            <person name="Dirks R."/>
            <person name="Jansen H."/>
            <person name="Henkel C."/>
            <person name="Chen W.J."/>
            <person name="Zahm M."/>
            <person name="Cabau C."/>
            <person name="Klopp C."/>
            <person name="Thompson A.W."/>
            <person name="Robinson-Rechavi M."/>
            <person name="Braasch I."/>
            <person name="Lecointre G."/>
            <person name="Bobe J."/>
            <person name="Postlethwait J.H."/>
            <person name="Berthelot C."/>
            <person name="Roest Crollius H."/>
            <person name="Guiguen Y."/>
        </authorList>
    </citation>
    <scope>NUCLEOTIDE SEQUENCE</scope>
    <source>
        <strain evidence="1">NC1722</strain>
    </source>
</reference>
<comment type="caution">
    <text evidence="1">The sequence shown here is derived from an EMBL/GenBank/DDBJ whole genome shotgun (WGS) entry which is preliminary data.</text>
</comment>
<evidence type="ECO:0000313" key="1">
    <source>
        <dbReference type="EMBL" id="KAJ8403047.1"/>
    </source>
</evidence>
<dbReference type="AlphaFoldDB" id="A0AAD7WN55"/>
<keyword evidence="2" id="KW-1185">Reference proteome</keyword>
<name>A0AAD7WN55_9TELE</name>
<organism evidence="1 2">
    <name type="scientific">Aldrovandia affinis</name>
    <dbReference type="NCBI Taxonomy" id="143900"/>
    <lineage>
        <taxon>Eukaryota</taxon>
        <taxon>Metazoa</taxon>
        <taxon>Chordata</taxon>
        <taxon>Craniata</taxon>
        <taxon>Vertebrata</taxon>
        <taxon>Euteleostomi</taxon>
        <taxon>Actinopterygii</taxon>
        <taxon>Neopterygii</taxon>
        <taxon>Teleostei</taxon>
        <taxon>Notacanthiformes</taxon>
        <taxon>Halosauridae</taxon>
        <taxon>Aldrovandia</taxon>
    </lineage>
</organism>
<gene>
    <name evidence="1" type="ORF">AAFF_G00359630</name>
</gene>
<dbReference type="Proteomes" id="UP001221898">
    <property type="component" value="Unassembled WGS sequence"/>
</dbReference>
<sequence>MIVSVPNERAWCGSQFGGQRDDTSPALQMSQSDSWNAGLETSAAFFSDGFRAPGPGATDSSKRFPSLTPFLVQPSLLCTRTSWEPFWLRNVNKLLRFGRDQ</sequence>
<evidence type="ECO:0000313" key="2">
    <source>
        <dbReference type="Proteomes" id="UP001221898"/>
    </source>
</evidence>
<accession>A0AAD7WN55</accession>
<proteinExistence type="predicted"/>
<protein>
    <submittedName>
        <fullName evidence="1">Uncharacterized protein</fullName>
    </submittedName>
</protein>
<dbReference type="EMBL" id="JAINUG010000060">
    <property type="protein sequence ID" value="KAJ8403047.1"/>
    <property type="molecule type" value="Genomic_DNA"/>
</dbReference>